<sequence>MNDMTKHQLVLLVLLVSFVTALVTGIVAVTLINQAPPPITQTIQRVIEKTIGVLPEPLKKDEKQELELNALSRDVLIEDIARRVSPAVVSVVATKDIPIIERYFVSPFSSDDPFQQFFPDLLVPQYRQKGTEKAQVSSGSGFFVSQDGFLLTNRHVVEDPEADYSVITNDNKKLKAKVVARDKINDMAVLKVEGESSAGGFVSIPLGDSENVSIGQTAIAIGNALGEFQNTVSVGVVSGLRRTIIASGLASGPEELSQVIQTDAAINLGNSGGPLLNLKGEVVGLNTAKAQGAENIGFSIPINQLKRALNDTRVNGRIINPYIGVRYILTDKGALVGAGANGEDAVQLNSPASKAGIKEGDIILELGGVKITRENPLNKLIQQRSVGDKVTLKIQRGNNQIKIDLVLEERK</sequence>
<dbReference type="InterPro" id="IPR051201">
    <property type="entry name" value="Chloro_Bact_Ser_Proteases"/>
</dbReference>
<gene>
    <name evidence="5" type="ORF">UW57_C0005G0038</name>
</gene>
<dbReference type="PROSITE" id="PS50106">
    <property type="entry name" value="PDZ"/>
    <property type="match status" value="1"/>
</dbReference>
<dbReference type="Gene3D" id="2.40.10.10">
    <property type="entry name" value="Trypsin-like serine proteases"/>
    <property type="match status" value="2"/>
</dbReference>
<evidence type="ECO:0000256" key="3">
    <source>
        <dbReference type="ARBA" id="ARBA00022801"/>
    </source>
</evidence>
<dbReference type="AlphaFoldDB" id="A0A0G1IX95"/>
<dbReference type="SUPFAM" id="SSF50156">
    <property type="entry name" value="PDZ domain-like"/>
    <property type="match status" value="1"/>
</dbReference>
<name>A0A0G1IX95_9BACT</name>
<dbReference type="PANTHER" id="PTHR43343">
    <property type="entry name" value="PEPTIDASE S12"/>
    <property type="match status" value="1"/>
</dbReference>
<comment type="similarity">
    <text evidence="1">Belongs to the peptidase S1C family.</text>
</comment>
<dbReference type="Proteomes" id="UP000034652">
    <property type="component" value="Unassembled WGS sequence"/>
</dbReference>
<dbReference type="PATRIC" id="fig|1618646.3.peg.491"/>
<dbReference type="InterPro" id="IPR009003">
    <property type="entry name" value="Peptidase_S1_PA"/>
</dbReference>
<reference evidence="5 6" key="1">
    <citation type="journal article" date="2015" name="Nature">
        <title>rRNA introns, odd ribosomes, and small enigmatic genomes across a large radiation of phyla.</title>
        <authorList>
            <person name="Brown C.T."/>
            <person name="Hug L.A."/>
            <person name="Thomas B.C."/>
            <person name="Sharon I."/>
            <person name="Castelle C.J."/>
            <person name="Singh A."/>
            <person name="Wilkins M.J."/>
            <person name="Williams K.H."/>
            <person name="Banfield J.F."/>
        </authorList>
    </citation>
    <scope>NUCLEOTIDE SEQUENCE [LARGE SCALE GENOMIC DNA]</scope>
</reference>
<dbReference type="EMBL" id="LCIV01000005">
    <property type="protein sequence ID" value="KKT63695.1"/>
    <property type="molecule type" value="Genomic_DNA"/>
</dbReference>
<evidence type="ECO:0000313" key="5">
    <source>
        <dbReference type="EMBL" id="KKT63695.1"/>
    </source>
</evidence>
<accession>A0A0G1IX95</accession>
<evidence type="ECO:0000256" key="2">
    <source>
        <dbReference type="ARBA" id="ARBA00022670"/>
    </source>
</evidence>
<dbReference type="InterPro" id="IPR001478">
    <property type="entry name" value="PDZ"/>
</dbReference>
<dbReference type="PRINTS" id="PR00834">
    <property type="entry name" value="PROTEASES2C"/>
</dbReference>
<evidence type="ECO:0000259" key="4">
    <source>
        <dbReference type="PROSITE" id="PS50106"/>
    </source>
</evidence>
<evidence type="ECO:0000313" key="6">
    <source>
        <dbReference type="Proteomes" id="UP000034652"/>
    </source>
</evidence>
<dbReference type="SUPFAM" id="SSF50494">
    <property type="entry name" value="Trypsin-like serine proteases"/>
    <property type="match status" value="1"/>
</dbReference>
<protein>
    <submittedName>
        <fullName evidence="5">HtrA2 peptidase</fullName>
    </submittedName>
</protein>
<evidence type="ECO:0000256" key="1">
    <source>
        <dbReference type="ARBA" id="ARBA00010541"/>
    </source>
</evidence>
<dbReference type="Pfam" id="PF13365">
    <property type="entry name" value="Trypsin_2"/>
    <property type="match status" value="1"/>
</dbReference>
<proteinExistence type="inferred from homology"/>
<dbReference type="GO" id="GO:0006508">
    <property type="term" value="P:proteolysis"/>
    <property type="evidence" value="ECO:0007669"/>
    <property type="project" value="UniProtKB-KW"/>
</dbReference>
<dbReference type="InterPro" id="IPR043504">
    <property type="entry name" value="Peptidase_S1_PA_chymotrypsin"/>
</dbReference>
<dbReference type="Pfam" id="PF13180">
    <property type="entry name" value="PDZ_2"/>
    <property type="match status" value="1"/>
</dbReference>
<keyword evidence="2" id="KW-0645">Protease</keyword>
<dbReference type="Gene3D" id="2.30.42.10">
    <property type="match status" value="1"/>
</dbReference>
<dbReference type="GO" id="GO:0004252">
    <property type="term" value="F:serine-type endopeptidase activity"/>
    <property type="evidence" value="ECO:0007669"/>
    <property type="project" value="InterPro"/>
</dbReference>
<comment type="caution">
    <text evidence="5">The sequence shown here is derived from an EMBL/GenBank/DDBJ whole genome shotgun (WGS) entry which is preliminary data.</text>
</comment>
<dbReference type="InterPro" id="IPR001940">
    <property type="entry name" value="Peptidase_S1C"/>
</dbReference>
<organism evidence="5 6">
    <name type="scientific">Candidatus Giovannonibacteria bacterium GW2011_GWA1_44_29</name>
    <dbReference type="NCBI Taxonomy" id="1618646"/>
    <lineage>
        <taxon>Bacteria</taxon>
        <taxon>Candidatus Giovannoniibacteriota</taxon>
    </lineage>
</organism>
<dbReference type="PANTHER" id="PTHR43343:SF3">
    <property type="entry name" value="PROTEASE DO-LIKE 8, CHLOROPLASTIC"/>
    <property type="match status" value="1"/>
</dbReference>
<dbReference type="STRING" id="1618646.UW57_C0005G0038"/>
<dbReference type="InterPro" id="IPR036034">
    <property type="entry name" value="PDZ_sf"/>
</dbReference>
<dbReference type="CDD" id="cd06779">
    <property type="entry name" value="cpPDZ_Deg_HtrA-like"/>
    <property type="match status" value="1"/>
</dbReference>
<feature type="domain" description="PDZ" evidence="4">
    <location>
        <begin position="346"/>
        <end position="398"/>
    </location>
</feature>
<keyword evidence="3" id="KW-0378">Hydrolase</keyword>
<dbReference type="SMART" id="SM00228">
    <property type="entry name" value="PDZ"/>
    <property type="match status" value="1"/>
</dbReference>